<evidence type="ECO:0000313" key="1">
    <source>
        <dbReference type="EMBL" id="OPF81403.1"/>
    </source>
</evidence>
<proteinExistence type="predicted"/>
<dbReference type="OrthoDB" id="9802489at2"/>
<sequence>MNIRDITPADLDRLRALAPDDTHIDGHAGVIGTSVDHAVLWRDGVHPLTDRRERQFVQLADRPPVHWQDLLRAALAALPHDISQVRVEVRPSDHGGAFGDALRASGFVDQILRIRKDIADIAEPDLPAETCIRQLAAGEEHFAVHCVSRAITQALDAPVPPSRVSQFVSDWLNDGWSAQTLRSYVVECAGVLVAHALVSLDGSAGELVDVVIPNDDQRSRGWSRVLSTFVEARLSREGVSLLGGTVVTPNGVYPNQLVKNLTRAGWRVESVSMIRKTR</sequence>
<evidence type="ECO:0000313" key="2">
    <source>
        <dbReference type="Proteomes" id="UP000033615"/>
    </source>
</evidence>
<reference evidence="1" key="1">
    <citation type="submission" date="2016-12" db="EMBL/GenBank/DDBJ databases">
        <title>Genome sequence of Streptomyces antioxidans MUSC 164.</title>
        <authorList>
            <person name="Lee L.-H."/>
            <person name="Ser H.-L."/>
        </authorList>
    </citation>
    <scope>NUCLEOTIDE SEQUENCE [LARGE SCALE GENOMIC DNA]</scope>
    <source>
        <strain evidence="1">MUSC 164</strain>
    </source>
</reference>
<comment type="caution">
    <text evidence="1">The sequence shown here is derived from an EMBL/GenBank/DDBJ whole genome shotgun (WGS) entry which is preliminary data.</text>
</comment>
<keyword evidence="2" id="KW-1185">Reference proteome</keyword>
<protein>
    <recommendedName>
        <fullName evidence="3">N-acetyltransferase domain-containing protein</fullName>
    </recommendedName>
</protein>
<evidence type="ECO:0008006" key="3">
    <source>
        <dbReference type="Google" id="ProtNLM"/>
    </source>
</evidence>
<dbReference type="AlphaFoldDB" id="A0A1V4D8A0"/>
<dbReference type="Proteomes" id="UP000033615">
    <property type="component" value="Unassembled WGS sequence"/>
</dbReference>
<dbReference type="InterPro" id="IPR016181">
    <property type="entry name" value="Acyl_CoA_acyltransferase"/>
</dbReference>
<gene>
    <name evidence="1" type="ORF">VT50_0210045</name>
</gene>
<dbReference type="SUPFAM" id="SSF55729">
    <property type="entry name" value="Acyl-CoA N-acyltransferases (Nat)"/>
    <property type="match status" value="1"/>
</dbReference>
<dbReference type="EMBL" id="LAKD02000024">
    <property type="protein sequence ID" value="OPF81403.1"/>
    <property type="molecule type" value="Genomic_DNA"/>
</dbReference>
<name>A0A1V4D8A0_9ACTN</name>
<dbReference type="RefSeq" id="WP_046086670.1">
    <property type="nucleotide sequence ID" value="NZ_LAKD02000024.1"/>
</dbReference>
<accession>A0A1V4D8A0</accession>
<organism evidence="1 2">
    <name type="scientific">Streptomyces antioxidans</name>
    <dbReference type="NCBI Taxonomy" id="1507734"/>
    <lineage>
        <taxon>Bacteria</taxon>
        <taxon>Bacillati</taxon>
        <taxon>Actinomycetota</taxon>
        <taxon>Actinomycetes</taxon>
        <taxon>Kitasatosporales</taxon>
        <taxon>Streptomycetaceae</taxon>
        <taxon>Streptomyces</taxon>
    </lineage>
</organism>